<dbReference type="EMBL" id="FNWX01000020">
    <property type="protein sequence ID" value="SEH68336.1"/>
    <property type="molecule type" value="Genomic_DNA"/>
</dbReference>
<comment type="subcellular location">
    <subcellularLocation>
        <location evidence="1 7">Cell outer membrane</location>
        <topology evidence="1 7">Multi-pass membrane protein</topology>
    </subcellularLocation>
</comment>
<reference evidence="11" key="1">
    <citation type="submission" date="2016-10" db="EMBL/GenBank/DDBJ databases">
        <authorList>
            <person name="Varghese N."/>
            <person name="Submissions S."/>
        </authorList>
    </citation>
    <scope>NUCLEOTIDE SEQUENCE [LARGE SCALE GENOMIC DNA]</scope>
    <source>
        <strain evidence="11">DSM 19326</strain>
    </source>
</reference>
<organism evidence="10 11">
    <name type="scientific">Epilithonimonas hominis</name>
    <dbReference type="NCBI Taxonomy" id="420404"/>
    <lineage>
        <taxon>Bacteria</taxon>
        <taxon>Pseudomonadati</taxon>
        <taxon>Bacteroidota</taxon>
        <taxon>Flavobacteriia</taxon>
        <taxon>Flavobacteriales</taxon>
        <taxon>Weeksellaceae</taxon>
        <taxon>Chryseobacterium group</taxon>
        <taxon>Epilithonimonas</taxon>
    </lineage>
</organism>
<keyword evidence="2 7" id="KW-0813">Transport</keyword>
<name>A0A1H6K0K6_9FLAO</name>
<dbReference type="NCBIfam" id="TIGR04056">
    <property type="entry name" value="OMP_RagA_SusC"/>
    <property type="match status" value="1"/>
</dbReference>
<feature type="domain" description="TonB-dependent receptor plug" evidence="9">
    <location>
        <begin position="49"/>
        <end position="154"/>
    </location>
</feature>
<evidence type="ECO:0000256" key="2">
    <source>
        <dbReference type="ARBA" id="ARBA00022448"/>
    </source>
</evidence>
<dbReference type="InterPro" id="IPR037066">
    <property type="entry name" value="Plug_dom_sf"/>
</dbReference>
<dbReference type="InterPro" id="IPR039426">
    <property type="entry name" value="TonB-dep_rcpt-like"/>
</dbReference>
<evidence type="ECO:0000256" key="4">
    <source>
        <dbReference type="ARBA" id="ARBA00022692"/>
    </source>
</evidence>
<evidence type="ECO:0000256" key="3">
    <source>
        <dbReference type="ARBA" id="ARBA00022452"/>
    </source>
</evidence>
<evidence type="ECO:0000256" key="7">
    <source>
        <dbReference type="PROSITE-ProRule" id="PRU01360"/>
    </source>
</evidence>
<evidence type="ECO:0000313" key="11">
    <source>
        <dbReference type="Proteomes" id="UP000198555"/>
    </source>
</evidence>
<dbReference type="PROSITE" id="PS52016">
    <property type="entry name" value="TONB_DEPENDENT_REC_3"/>
    <property type="match status" value="1"/>
</dbReference>
<keyword evidence="4 7" id="KW-0812">Transmembrane</keyword>
<dbReference type="STRING" id="420404.SAMN05421793_1204"/>
<evidence type="ECO:0000256" key="6">
    <source>
        <dbReference type="ARBA" id="ARBA00023237"/>
    </source>
</evidence>
<keyword evidence="5 7" id="KW-0472">Membrane</keyword>
<evidence type="ECO:0000256" key="5">
    <source>
        <dbReference type="ARBA" id="ARBA00023136"/>
    </source>
</evidence>
<keyword evidence="6 7" id="KW-0998">Cell outer membrane</keyword>
<evidence type="ECO:0000313" key="10">
    <source>
        <dbReference type="EMBL" id="SEH68336.1"/>
    </source>
</evidence>
<feature type="signal peptide" evidence="8">
    <location>
        <begin position="1"/>
        <end position="21"/>
    </location>
</feature>
<dbReference type="InterPro" id="IPR012910">
    <property type="entry name" value="Plug_dom"/>
</dbReference>
<accession>A0A1H6K0K6</accession>
<dbReference type="AlphaFoldDB" id="A0A1H6K0K6"/>
<proteinExistence type="inferred from homology"/>
<keyword evidence="11" id="KW-1185">Reference proteome</keyword>
<dbReference type="Proteomes" id="UP000198555">
    <property type="component" value="Unassembled WGS sequence"/>
</dbReference>
<dbReference type="InterPro" id="IPR036942">
    <property type="entry name" value="Beta-barrel_TonB_sf"/>
</dbReference>
<evidence type="ECO:0000259" key="9">
    <source>
        <dbReference type="Pfam" id="PF07715"/>
    </source>
</evidence>
<keyword evidence="8" id="KW-0732">Signal</keyword>
<dbReference type="RefSeq" id="WP_089770079.1">
    <property type="nucleotide sequence ID" value="NZ_FNWX01000020.1"/>
</dbReference>
<feature type="chain" id="PRO_5011674194" evidence="8">
    <location>
        <begin position="22"/>
        <end position="1031"/>
    </location>
</feature>
<dbReference type="InterPro" id="IPR023996">
    <property type="entry name" value="TonB-dep_OMP_SusC/RagA"/>
</dbReference>
<dbReference type="Gene3D" id="2.170.130.10">
    <property type="entry name" value="TonB-dependent receptor, plug domain"/>
    <property type="match status" value="1"/>
</dbReference>
<dbReference type="SUPFAM" id="SSF56935">
    <property type="entry name" value="Porins"/>
    <property type="match status" value="1"/>
</dbReference>
<sequence length="1031" mass="113703">MKKLTTSVLAVVLSSSFAVVSAQKVKDTAKTQDIEGVVVTALGIKRDEKSLSYGTQVVQAKELNLTQNVDVKNAIVGKVSGVQLNAQAGSKLGETGKLRIRGAVSLLSDADPIYVLDGVIVNPNSIDMDIVESVNVLKGPNATSLYGVRAQYGVVVMSSKKGSKKRLSVELNSTVTVDMVARTLKYQNQYGQGQHGDDSFTTFQFDPAVHPSEWSVFNGERILTDDDYTYDESWGAKFDGKSYVPWYSWWKSSPYFGKTADWVGQPNNIKNFYDKAFAFKNSVSVSGGSDDYTARVSITNLDQKGIIPNSSLKRNYLNLNGNYKFNDKLSVDAVLNYSDGKTQGDFDDTYGNQTTGSLNSWFGRDVDTSILKSLKNLQNSAGYHASWNWWGPNGYAEALNNPTSNAVNFMAKPAFWFNPYTWLDEYKNITDRQTLLISVAPTYKISKDLSARVSFSRAGNYAQNKYFMPYSLAKNGSGTGSNTPSGYLTVLNGFGVRDTNYTEDQYEGRLSYSKKFGELDVNVIGGGNITNRLWTGNSQLMDTGGTTQWLLTPDVYDFKNTNIPIVANPYEYKQTYKSLYATASLGFRNTFYVDGSVRNDINSAYLNTNNSFLSYSLGASILVHELIAKNDVLTFFKVRGGFAQIPADLDARYTNPEFRNGTQPLTVGSSYYPTAYFPTRKIDQDLKPAINENKEFGVDLKFLKNRLSLSGTYYNEKRNDEPIPVTLPSSSGALDILINSAKAKREGLELNLSGDVFRSSTGFNWTTSLNFAKNKSTIVSVNENLDRIQYGTNTGYGSFSYVQVLQLPGQEWGQLYGTGIKRDANGNAVINDNGLYAYEPNKAFGSVLPEFTGGFYNSFSYKGVTLSATIDFQKGGKFFSLSEQWGSYTGLLEETAAINDRGFNVRDAVANGGGVHVTGVNATGGAVDTYVEAYDYFKQFHGNRIAEPFIHSASYIKLREVALSYDLPSAIFYGTGINSITLGVVARNPWLIAVSKDNKHKQDPSEMSQIYGEDGQLPSTRGFGVNFKITF</sequence>
<dbReference type="GO" id="GO:0009279">
    <property type="term" value="C:cell outer membrane"/>
    <property type="evidence" value="ECO:0007669"/>
    <property type="project" value="UniProtKB-SubCell"/>
</dbReference>
<dbReference type="Gene3D" id="2.40.170.20">
    <property type="entry name" value="TonB-dependent receptor, beta-barrel domain"/>
    <property type="match status" value="1"/>
</dbReference>
<evidence type="ECO:0000256" key="8">
    <source>
        <dbReference type="SAM" id="SignalP"/>
    </source>
</evidence>
<comment type="similarity">
    <text evidence="7">Belongs to the TonB-dependent receptor family.</text>
</comment>
<dbReference type="Pfam" id="PF07715">
    <property type="entry name" value="Plug"/>
    <property type="match status" value="1"/>
</dbReference>
<gene>
    <name evidence="10" type="ORF">SAMN05421793_1204</name>
</gene>
<keyword evidence="3 7" id="KW-1134">Transmembrane beta strand</keyword>
<evidence type="ECO:0000256" key="1">
    <source>
        <dbReference type="ARBA" id="ARBA00004571"/>
    </source>
</evidence>
<protein>
    <submittedName>
        <fullName evidence="10">TonB-linked outer membrane protein, SusC/RagA family</fullName>
    </submittedName>
</protein>